<dbReference type="AlphaFoldDB" id="A0A8T2BGI2"/>
<keyword evidence="5" id="KW-1185">Reference proteome</keyword>
<comment type="caution">
    <text evidence="4">The sequence shown here is derived from an EMBL/GenBank/DDBJ whole genome shotgun (WGS) entry which is preliminary data.</text>
</comment>
<keyword evidence="1" id="KW-0833">Ubl conjugation pathway</keyword>
<evidence type="ECO:0000313" key="4">
    <source>
        <dbReference type="EMBL" id="KAG7586448.1"/>
    </source>
</evidence>
<evidence type="ECO:0000313" key="5">
    <source>
        <dbReference type="Proteomes" id="UP000694240"/>
    </source>
</evidence>
<name>A0A8T2BGI2_9BRAS</name>
<protein>
    <submittedName>
        <fullName evidence="4">Peptidase C19 ubiquitin carboxyl-terminal hydrolase</fullName>
    </submittedName>
</protein>
<proteinExistence type="predicted"/>
<dbReference type="GO" id="GO:0016579">
    <property type="term" value="P:protein deubiquitination"/>
    <property type="evidence" value="ECO:0007669"/>
    <property type="project" value="InterPro"/>
</dbReference>
<feature type="domain" description="Peptidase C19 ubiquitin carboxyl-terminal hydrolase" evidence="3">
    <location>
        <begin position="64"/>
        <end position="314"/>
    </location>
</feature>
<sequence>MNLLNDLVKLSVFDYRFYILHLMKRFLQEEFGGTVDVDAKAKLDIVQAELLSEETKENETKSGSLKMRNLVLRCTLVISLICHLLDLINKPTDDLLSEAATRYRSALDMTLKFFNSIQSSVAAKVLVVILEFCHFWKSPERESLVTRLFTLEVYERMSCRKCRSKPNYLEQSSYGIVVAADSIRDLKCALGNIEFEDILKVIRMKDKMLCDIKTGGCGKDNFVHHTISRCPPIFTIMLEWEKNETEKEISETTMALYGEIDISRLYKGLDELNTKYRFVSMIGCGEERNYNCLVYKKNRWVHFRHETLAEEVVGDWKSVVRFCGERNVRPEILFNESF</sequence>
<gene>
    <name evidence="4" type="ORF">ISN45_Aa02g017500</name>
</gene>
<dbReference type="Proteomes" id="UP000694240">
    <property type="component" value="Chromosome 7"/>
</dbReference>
<evidence type="ECO:0000256" key="1">
    <source>
        <dbReference type="ARBA" id="ARBA00022786"/>
    </source>
</evidence>
<dbReference type="InterPro" id="IPR052398">
    <property type="entry name" value="Ubiquitin_hydrolase_53/54"/>
</dbReference>
<organism evidence="4 5">
    <name type="scientific">Arabidopsis thaliana x Arabidopsis arenosa</name>
    <dbReference type="NCBI Taxonomy" id="1240361"/>
    <lineage>
        <taxon>Eukaryota</taxon>
        <taxon>Viridiplantae</taxon>
        <taxon>Streptophyta</taxon>
        <taxon>Embryophyta</taxon>
        <taxon>Tracheophyta</taxon>
        <taxon>Spermatophyta</taxon>
        <taxon>Magnoliopsida</taxon>
        <taxon>eudicotyledons</taxon>
        <taxon>Gunneridae</taxon>
        <taxon>Pentapetalae</taxon>
        <taxon>rosids</taxon>
        <taxon>malvids</taxon>
        <taxon>Brassicales</taxon>
        <taxon>Brassicaceae</taxon>
        <taxon>Camelineae</taxon>
        <taxon>Arabidopsis</taxon>
    </lineage>
</organism>
<reference evidence="4 5" key="1">
    <citation type="submission" date="2020-12" db="EMBL/GenBank/DDBJ databases">
        <title>Concerted genomic and epigenomic changes stabilize Arabidopsis allopolyploids.</title>
        <authorList>
            <person name="Chen Z."/>
        </authorList>
    </citation>
    <scope>NUCLEOTIDE SEQUENCE [LARGE SCALE GENOMIC DNA]</scope>
    <source>
        <strain evidence="4">Allo738</strain>
        <tissue evidence="4">Leaf</tissue>
    </source>
</reference>
<dbReference type="PANTHER" id="PTHR22975">
    <property type="entry name" value="UBIQUITIN SPECIFIC PROTEINASE"/>
    <property type="match status" value="1"/>
</dbReference>
<dbReference type="InterPro" id="IPR001394">
    <property type="entry name" value="Peptidase_C19_UCH"/>
</dbReference>
<dbReference type="EMBL" id="JAEFBK010000007">
    <property type="protein sequence ID" value="KAG7586448.1"/>
    <property type="molecule type" value="Genomic_DNA"/>
</dbReference>
<evidence type="ECO:0000256" key="2">
    <source>
        <dbReference type="ARBA" id="ARBA00022801"/>
    </source>
</evidence>
<dbReference type="GO" id="GO:0004843">
    <property type="term" value="F:cysteine-type deubiquitinase activity"/>
    <property type="evidence" value="ECO:0007669"/>
    <property type="project" value="InterPro"/>
</dbReference>
<dbReference type="Pfam" id="PF00443">
    <property type="entry name" value="UCH"/>
    <property type="match status" value="1"/>
</dbReference>
<accession>A0A8T2BGI2</accession>
<dbReference type="PANTHER" id="PTHR22975:SF20">
    <property type="entry name" value="UBIQUITIN CARBOXYL-TERMINAL HYDROLASE-RELATED PROTEIN-RELATED"/>
    <property type="match status" value="1"/>
</dbReference>
<evidence type="ECO:0000259" key="3">
    <source>
        <dbReference type="Pfam" id="PF00443"/>
    </source>
</evidence>
<keyword evidence="2 4" id="KW-0378">Hydrolase</keyword>